<dbReference type="EMBL" id="JAUKUD010000002">
    <property type="protein sequence ID" value="KAK0751893.1"/>
    <property type="molecule type" value="Genomic_DNA"/>
</dbReference>
<evidence type="ECO:0000313" key="1">
    <source>
        <dbReference type="EMBL" id="KAK0751893.1"/>
    </source>
</evidence>
<organism evidence="1 2">
    <name type="scientific">Schizothecium vesticola</name>
    <dbReference type="NCBI Taxonomy" id="314040"/>
    <lineage>
        <taxon>Eukaryota</taxon>
        <taxon>Fungi</taxon>
        <taxon>Dikarya</taxon>
        <taxon>Ascomycota</taxon>
        <taxon>Pezizomycotina</taxon>
        <taxon>Sordariomycetes</taxon>
        <taxon>Sordariomycetidae</taxon>
        <taxon>Sordariales</taxon>
        <taxon>Schizotheciaceae</taxon>
        <taxon>Schizothecium</taxon>
    </lineage>
</organism>
<dbReference type="AlphaFoldDB" id="A0AA40F609"/>
<name>A0AA40F609_9PEZI</name>
<gene>
    <name evidence="1" type="ORF">B0T18DRAFT_403620</name>
</gene>
<reference evidence="1" key="1">
    <citation type="submission" date="2023-06" db="EMBL/GenBank/DDBJ databases">
        <title>Genome-scale phylogeny and comparative genomics of the fungal order Sordariales.</title>
        <authorList>
            <consortium name="Lawrence Berkeley National Laboratory"/>
            <person name="Hensen N."/>
            <person name="Bonometti L."/>
            <person name="Westerberg I."/>
            <person name="Brannstrom I.O."/>
            <person name="Guillou S."/>
            <person name="Cros-Aarteil S."/>
            <person name="Calhoun S."/>
            <person name="Haridas S."/>
            <person name="Kuo A."/>
            <person name="Mondo S."/>
            <person name="Pangilinan J."/>
            <person name="Riley R."/>
            <person name="LaButti K."/>
            <person name="Andreopoulos B."/>
            <person name="Lipzen A."/>
            <person name="Chen C."/>
            <person name="Yanf M."/>
            <person name="Daum C."/>
            <person name="Ng V."/>
            <person name="Clum A."/>
            <person name="Steindorff A."/>
            <person name="Ohm R."/>
            <person name="Martin F."/>
            <person name="Silar P."/>
            <person name="Natvig D."/>
            <person name="Lalanne C."/>
            <person name="Gautier V."/>
            <person name="Ament-velasquez S.L."/>
            <person name="Kruys A."/>
            <person name="Hutchinson M.I."/>
            <person name="Powell A.J."/>
            <person name="Barry K."/>
            <person name="Miller A.N."/>
            <person name="Grigoriev I.V."/>
            <person name="Debuchy R."/>
            <person name="Gladieux P."/>
            <person name="Thoren M.H."/>
            <person name="Johannesson H."/>
        </authorList>
    </citation>
    <scope>NUCLEOTIDE SEQUENCE</scope>
    <source>
        <strain evidence="1">SMH3187-1</strain>
    </source>
</reference>
<dbReference type="Proteomes" id="UP001172155">
    <property type="component" value="Unassembled WGS sequence"/>
</dbReference>
<dbReference type="PANTHER" id="PTHR33112">
    <property type="entry name" value="DOMAIN PROTEIN, PUTATIVE-RELATED"/>
    <property type="match status" value="1"/>
</dbReference>
<proteinExistence type="predicted"/>
<accession>A0AA40F609</accession>
<keyword evidence="2" id="KW-1185">Reference proteome</keyword>
<protein>
    <submittedName>
        <fullName evidence="1">Uncharacterized protein</fullName>
    </submittedName>
</protein>
<dbReference type="PANTHER" id="PTHR33112:SF12">
    <property type="entry name" value="HETEROKARYON INCOMPATIBILITY DOMAIN-CONTAINING PROTEIN"/>
    <property type="match status" value="1"/>
</dbReference>
<comment type="caution">
    <text evidence="1">The sequence shown here is derived from an EMBL/GenBank/DDBJ whole genome shotgun (WGS) entry which is preliminary data.</text>
</comment>
<evidence type="ECO:0000313" key="2">
    <source>
        <dbReference type="Proteomes" id="UP001172155"/>
    </source>
</evidence>
<sequence>MHFYRSVHDLAVPKILGRSSNMDTYAFMTSDYTSRDLTVQNDAANALLGVFDQLDGIFRGRFVAGLPDTEMAAGLLWIPLGSHRRRCEPDANTGKPRPLFPSWSWLGWIGQATYPWLTERSLPMSESGSPLLWRNYSGDGDDEDAWFTDNDYRLDGVADPNAFERRRGLPARWRVDPVDGWSSIDSQDDGRRWLHPVQDIFHKRYAFVPAGGGNMPNLHFRTLSAFFRLEGAIRCRKENFDHLHKVHQARVLDRRGFCAGYIYLPDLETMSPDDAETFEFSEGRSREFVLLSRASTNPDPRAGKDLLHTTPIDELGSVYSMGCGPGWLQSAPAPEVAIQGGSGDDAHLNEVAHFDTRVFDGTTPWALFNVMMIERRNGAAAASRITIGRIHVAAFMDAGPCEAEVLLE</sequence>